<keyword evidence="3" id="KW-0813">Transport</keyword>
<dbReference type="InterPro" id="IPR003593">
    <property type="entry name" value="AAA+_ATPase"/>
</dbReference>
<evidence type="ECO:0000256" key="4">
    <source>
        <dbReference type="ARBA" id="ARBA00022475"/>
    </source>
</evidence>
<dbReference type="EMBL" id="JBFNQD010000001">
    <property type="protein sequence ID" value="MEW9304637.1"/>
    <property type="molecule type" value="Genomic_DNA"/>
</dbReference>
<dbReference type="PANTHER" id="PTHR43166">
    <property type="entry name" value="AMINO ACID IMPORT ATP-BINDING PROTEIN"/>
    <property type="match status" value="1"/>
</dbReference>
<organism evidence="10 11">
    <name type="scientific">Labrys neptuniae</name>
    <dbReference type="NCBI Taxonomy" id="376174"/>
    <lineage>
        <taxon>Bacteria</taxon>
        <taxon>Pseudomonadati</taxon>
        <taxon>Pseudomonadota</taxon>
        <taxon>Alphaproteobacteria</taxon>
        <taxon>Hyphomicrobiales</taxon>
        <taxon>Xanthobacteraceae</taxon>
        <taxon>Labrys</taxon>
    </lineage>
</organism>
<evidence type="ECO:0000256" key="7">
    <source>
        <dbReference type="ARBA" id="ARBA00022970"/>
    </source>
</evidence>
<dbReference type="Gene3D" id="3.40.50.300">
    <property type="entry name" value="P-loop containing nucleotide triphosphate hydrolases"/>
    <property type="match status" value="1"/>
</dbReference>
<dbReference type="CDD" id="cd03262">
    <property type="entry name" value="ABC_HisP_GlnQ"/>
    <property type="match status" value="1"/>
</dbReference>
<evidence type="ECO:0000256" key="8">
    <source>
        <dbReference type="ARBA" id="ARBA00023136"/>
    </source>
</evidence>
<feature type="domain" description="ABC transporter" evidence="9">
    <location>
        <begin position="10"/>
        <end position="254"/>
    </location>
</feature>
<sequence>MSNAAPQPVIEIANLTKSFGALQVLKGVDLSVEKGQVIAIIGPSGSGKTTLLRCINFLEEYDGGSVRIDGVEVGFSEANGKRRRRTERELAHIRVDAAMVFQQFNLFPHLTAAQNIMLGLIKSRGKSKAEARSIAERWLARVGLSAKIDAMPGQLSGGQQQRVGIARAVAMEPKVLLLDEITSALDPELVGEVLGVVRELAAEGRTMILVTHEMAFAREVADRVVFTDQGKIMIDAPPALVFGEQPNERLRAFLARFAGLQLPAPTPAR</sequence>
<proteinExistence type="inferred from homology"/>
<dbReference type="InterPro" id="IPR027417">
    <property type="entry name" value="P-loop_NTPase"/>
</dbReference>
<keyword evidence="4" id="KW-1003">Cell membrane</keyword>
<dbReference type="SUPFAM" id="SSF52540">
    <property type="entry name" value="P-loop containing nucleoside triphosphate hydrolases"/>
    <property type="match status" value="1"/>
</dbReference>
<keyword evidence="6 10" id="KW-0067">ATP-binding</keyword>
<dbReference type="Pfam" id="PF00005">
    <property type="entry name" value="ABC_tran"/>
    <property type="match status" value="1"/>
</dbReference>
<dbReference type="Proteomes" id="UP001555786">
    <property type="component" value="Unassembled WGS sequence"/>
</dbReference>
<dbReference type="InterPro" id="IPR003439">
    <property type="entry name" value="ABC_transporter-like_ATP-bd"/>
</dbReference>
<keyword evidence="8" id="KW-0472">Membrane</keyword>
<dbReference type="InterPro" id="IPR030679">
    <property type="entry name" value="ABC_ATPase_HisP-typ"/>
</dbReference>
<accession>A0ABV3PG91</accession>
<comment type="similarity">
    <text evidence="2">Belongs to the ABC transporter superfamily.</text>
</comment>
<comment type="caution">
    <text evidence="10">The sequence shown here is derived from an EMBL/GenBank/DDBJ whole genome shotgun (WGS) entry which is preliminary data.</text>
</comment>
<evidence type="ECO:0000259" key="9">
    <source>
        <dbReference type="PROSITE" id="PS50893"/>
    </source>
</evidence>
<evidence type="ECO:0000256" key="2">
    <source>
        <dbReference type="ARBA" id="ARBA00005417"/>
    </source>
</evidence>
<dbReference type="SMART" id="SM00382">
    <property type="entry name" value="AAA"/>
    <property type="match status" value="1"/>
</dbReference>
<dbReference type="RefSeq" id="WP_367622974.1">
    <property type="nucleotide sequence ID" value="NZ_JBFNQD010000001.1"/>
</dbReference>
<keyword evidence="7" id="KW-0029">Amino-acid transport</keyword>
<dbReference type="InterPro" id="IPR050086">
    <property type="entry name" value="MetN_ABC_transporter-like"/>
</dbReference>
<protein>
    <submittedName>
        <fullName evidence="10">Amino acid ABC transporter ATP-binding protein</fullName>
    </submittedName>
</protein>
<evidence type="ECO:0000256" key="5">
    <source>
        <dbReference type="ARBA" id="ARBA00022741"/>
    </source>
</evidence>
<evidence type="ECO:0000313" key="11">
    <source>
        <dbReference type="Proteomes" id="UP001555786"/>
    </source>
</evidence>
<gene>
    <name evidence="10" type="ORF">ABXS05_03760</name>
</gene>
<evidence type="ECO:0000256" key="6">
    <source>
        <dbReference type="ARBA" id="ARBA00022840"/>
    </source>
</evidence>
<evidence type="ECO:0000256" key="3">
    <source>
        <dbReference type="ARBA" id="ARBA00022448"/>
    </source>
</evidence>
<reference evidence="10 11" key="1">
    <citation type="submission" date="2024-07" db="EMBL/GenBank/DDBJ databases">
        <title>Description of Labrys sedimenti sp. nov., isolated from a diclofenac-degrading enrichment culture.</title>
        <authorList>
            <person name="Tancsics A."/>
            <person name="Csepanyi A."/>
        </authorList>
    </citation>
    <scope>NUCLEOTIDE SEQUENCE [LARGE SCALE GENOMIC DNA]</scope>
    <source>
        <strain evidence="10 11">LMG 23578</strain>
    </source>
</reference>
<comment type="subcellular location">
    <subcellularLocation>
        <location evidence="1">Cell membrane</location>
        <topology evidence="1">Peripheral membrane protein</topology>
    </subcellularLocation>
</comment>
<name>A0ABV3PG91_9HYPH</name>
<keyword evidence="5" id="KW-0547">Nucleotide-binding</keyword>
<dbReference type="PANTHER" id="PTHR43166:SF9">
    <property type="entry name" value="GLUTAMATE_ASPARTATE IMPORT ATP-BINDING PROTEIN GLTL"/>
    <property type="match status" value="1"/>
</dbReference>
<dbReference type="InterPro" id="IPR017871">
    <property type="entry name" value="ABC_transporter-like_CS"/>
</dbReference>
<dbReference type="PROSITE" id="PS00211">
    <property type="entry name" value="ABC_TRANSPORTER_1"/>
    <property type="match status" value="1"/>
</dbReference>
<keyword evidence="11" id="KW-1185">Reference proteome</keyword>
<dbReference type="PROSITE" id="PS50893">
    <property type="entry name" value="ABC_TRANSPORTER_2"/>
    <property type="match status" value="1"/>
</dbReference>
<dbReference type="PIRSF" id="PIRSF039085">
    <property type="entry name" value="ABC_ATPase_HisP"/>
    <property type="match status" value="1"/>
</dbReference>
<evidence type="ECO:0000256" key="1">
    <source>
        <dbReference type="ARBA" id="ARBA00004202"/>
    </source>
</evidence>
<evidence type="ECO:0000313" key="10">
    <source>
        <dbReference type="EMBL" id="MEW9304637.1"/>
    </source>
</evidence>
<dbReference type="GO" id="GO:0005524">
    <property type="term" value="F:ATP binding"/>
    <property type="evidence" value="ECO:0007669"/>
    <property type="project" value="UniProtKB-KW"/>
</dbReference>